<dbReference type="EMBL" id="QGGY01000003">
    <property type="protein sequence ID" value="PWJ77589.1"/>
    <property type="molecule type" value="Genomic_DNA"/>
</dbReference>
<evidence type="ECO:0000256" key="5">
    <source>
        <dbReference type="ARBA" id="ARBA00022989"/>
    </source>
</evidence>
<dbReference type="GO" id="GO:0005886">
    <property type="term" value="C:plasma membrane"/>
    <property type="evidence" value="ECO:0007669"/>
    <property type="project" value="TreeGrafter"/>
</dbReference>
<dbReference type="PANTHER" id="PTHR22777">
    <property type="entry name" value="HEMOLYSIN-RELATED"/>
    <property type="match status" value="1"/>
</dbReference>
<evidence type="ECO:0000256" key="7">
    <source>
        <dbReference type="ARBA" id="ARBA00023136"/>
    </source>
</evidence>
<dbReference type="PANTHER" id="PTHR22777:SF17">
    <property type="entry name" value="UPF0053 PROTEIN SLL0260"/>
    <property type="match status" value="1"/>
</dbReference>
<dbReference type="AlphaFoldDB" id="A0AB73T7C3"/>
<comment type="subcellular location">
    <subcellularLocation>
        <location evidence="1">Membrane</location>
        <topology evidence="1">Multi-pass membrane protein</topology>
    </subcellularLocation>
</comment>
<dbReference type="SMART" id="SM01091">
    <property type="entry name" value="CorC_HlyC"/>
    <property type="match status" value="1"/>
</dbReference>
<proteinExistence type="inferred from homology"/>
<dbReference type="Gene3D" id="3.10.580.10">
    <property type="entry name" value="CBS-domain"/>
    <property type="match status" value="1"/>
</dbReference>
<dbReference type="Pfam" id="PF03471">
    <property type="entry name" value="CorC_HlyC"/>
    <property type="match status" value="1"/>
</dbReference>
<feature type="domain" description="CBS" evidence="11">
    <location>
        <begin position="226"/>
        <end position="287"/>
    </location>
</feature>
<dbReference type="InterPro" id="IPR016169">
    <property type="entry name" value="FAD-bd_PCMH_sub2"/>
</dbReference>
<keyword evidence="4" id="KW-0677">Repeat</keyword>
<evidence type="ECO:0000313" key="13">
    <source>
        <dbReference type="EMBL" id="PWJ77589.1"/>
    </source>
</evidence>
<keyword evidence="6 8" id="KW-0129">CBS domain</keyword>
<name>A0AB73T7C3_9FIRM</name>
<dbReference type="RefSeq" id="WP_109625677.1">
    <property type="nucleotide sequence ID" value="NZ_CABJAT010000015.1"/>
</dbReference>
<evidence type="ECO:0000256" key="2">
    <source>
        <dbReference type="ARBA" id="ARBA00006337"/>
    </source>
</evidence>
<dbReference type="PROSITE" id="PS51371">
    <property type="entry name" value="CBS"/>
    <property type="match status" value="2"/>
</dbReference>
<reference evidence="13 14" key="1">
    <citation type="submission" date="2018-05" db="EMBL/GenBank/DDBJ databases">
        <authorList>
            <person name="Goeker M."/>
            <person name="Huntemann M."/>
            <person name="Clum A."/>
            <person name="Pillay M."/>
            <person name="Palaniappan K."/>
            <person name="Varghese N."/>
            <person name="Mikhailova N."/>
            <person name="Stamatis D."/>
            <person name="Reddy T."/>
            <person name="Daum C."/>
            <person name="Shapiro N."/>
            <person name="Ivanova N."/>
            <person name="Kyrpides N."/>
            <person name="Woyke T."/>
        </authorList>
    </citation>
    <scope>NUCLEOTIDE SEQUENCE [LARGE SCALE GENOMIC DNA]</scope>
    <source>
        <strain evidence="13 14">DSM 26524</strain>
    </source>
</reference>
<evidence type="ECO:0000259" key="12">
    <source>
        <dbReference type="PROSITE" id="PS51846"/>
    </source>
</evidence>
<dbReference type="Gene3D" id="3.30.465.10">
    <property type="match status" value="1"/>
</dbReference>
<dbReference type="SUPFAM" id="SSF56176">
    <property type="entry name" value="FAD-binding/transporter-associated domain-like"/>
    <property type="match status" value="1"/>
</dbReference>
<feature type="transmembrane region" description="Helical" evidence="10">
    <location>
        <begin position="67"/>
        <end position="90"/>
    </location>
</feature>
<evidence type="ECO:0000256" key="8">
    <source>
        <dbReference type="PROSITE-ProRule" id="PRU00703"/>
    </source>
</evidence>
<keyword evidence="14" id="KW-1185">Reference proteome</keyword>
<comment type="similarity">
    <text evidence="2">Belongs to the UPF0053 family.</text>
</comment>
<evidence type="ECO:0000256" key="4">
    <source>
        <dbReference type="ARBA" id="ARBA00022737"/>
    </source>
</evidence>
<dbReference type="InterPro" id="IPR000644">
    <property type="entry name" value="CBS_dom"/>
</dbReference>
<dbReference type="InterPro" id="IPR036318">
    <property type="entry name" value="FAD-bd_PCMH-like_sf"/>
</dbReference>
<dbReference type="InterPro" id="IPR046342">
    <property type="entry name" value="CBS_dom_sf"/>
</dbReference>
<evidence type="ECO:0000256" key="1">
    <source>
        <dbReference type="ARBA" id="ARBA00004141"/>
    </source>
</evidence>
<organism evidence="13 14">
    <name type="scientific">Murimonas intestini</name>
    <dbReference type="NCBI Taxonomy" id="1337051"/>
    <lineage>
        <taxon>Bacteria</taxon>
        <taxon>Bacillati</taxon>
        <taxon>Bacillota</taxon>
        <taxon>Clostridia</taxon>
        <taxon>Lachnospirales</taxon>
        <taxon>Lachnospiraceae</taxon>
        <taxon>Murimonas</taxon>
    </lineage>
</organism>
<keyword evidence="5 9" id="KW-1133">Transmembrane helix</keyword>
<dbReference type="InterPro" id="IPR002550">
    <property type="entry name" value="CNNM"/>
</dbReference>
<dbReference type="Pfam" id="PF01595">
    <property type="entry name" value="CNNM"/>
    <property type="match status" value="1"/>
</dbReference>
<dbReference type="Proteomes" id="UP000245412">
    <property type="component" value="Unassembled WGS sequence"/>
</dbReference>
<evidence type="ECO:0000259" key="11">
    <source>
        <dbReference type="PROSITE" id="PS51371"/>
    </source>
</evidence>
<dbReference type="Pfam" id="PF00571">
    <property type="entry name" value="CBS"/>
    <property type="match status" value="2"/>
</dbReference>
<keyword evidence="3 9" id="KW-0812">Transmembrane</keyword>
<evidence type="ECO:0000256" key="6">
    <source>
        <dbReference type="ARBA" id="ARBA00023122"/>
    </source>
</evidence>
<evidence type="ECO:0000256" key="10">
    <source>
        <dbReference type="SAM" id="Phobius"/>
    </source>
</evidence>
<dbReference type="SUPFAM" id="SSF54631">
    <property type="entry name" value="CBS-domain pair"/>
    <property type="match status" value="1"/>
</dbReference>
<protein>
    <submittedName>
        <fullName evidence="13">Hemolysin</fullName>
    </submittedName>
</protein>
<gene>
    <name evidence="13" type="ORF">C7383_103436</name>
</gene>
<dbReference type="InterPro" id="IPR005170">
    <property type="entry name" value="Transptr-assoc_dom"/>
</dbReference>
<feature type="transmembrane region" description="Helical" evidence="10">
    <location>
        <begin position="102"/>
        <end position="125"/>
    </location>
</feature>
<feature type="domain" description="CBS" evidence="11">
    <location>
        <begin position="289"/>
        <end position="352"/>
    </location>
</feature>
<feature type="transmembrane region" description="Helical" evidence="10">
    <location>
        <begin position="12"/>
        <end position="36"/>
    </location>
</feature>
<accession>A0AB73T7C3</accession>
<evidence type="ECO:0000256" key="3">
    <source>
        <dbReference type="ARBA" id="ARBA00022692"/>
    </source>
</evidence>
<evidence type="ECO:0000313" key="14">
    <source>
        <dbReference type="Proteomes" id="UP000245412"/>
    </source>
</evidence>
<keyword evidence="7 9" id="KW-0472">Membrane</keyword>
<dbReference type="PROSITE" id="PS51846">
    <property type="entry name" value="CNNM"/>
    <property type="match status" value="1"/>
</dbReference>
<dbReference type="FunFam" id="3.10.580.10:FF:000002">
    <property type="entry name" value="Magnesium/cobalt efflux protein CorC"/>
    <property type="match status" value="1"/>
</dbReference>
<sequence length="450" mass="50166">MDSGDPDATSILLQLLFLVFLTLVNAFFAGAEMAVVSVNKNKIRKLAEEGNKKALLIQNLFEDSTKFLSTIQVAITLAGFFSSASAATGISQVLGGWLSKYGIPYSGTIAVVVVTIILSYFTLVFGELVPKRVALQKAEAFSLAVVKPIYAISKILSPFIRLLSLSTNGFLHLIGMKTENLEEAVSEEEIKALLETGSEAGVFNEIEKEMINSIFSFDDKTARDIMVPRREVFAIDIDEPFGDNIDAILESRHSRIPVYEETIDNIIGILHMKDFMLEMRKTAFADMDIRTLLNEPFFVPDSKNTDELFLELQKSRNRMAVLIDEYGGFSGIVTVEDLVEEIVGDISDEHDEEVIEFEKIDENTYIIDGSVLIDEVNEKFHLKLEPENYDTLSGFLIEQLGYIPSESEHLTISDKGVSFQILETKEKRIRKVRLNLISEASSDLSLAGVS</sequence>
<feature type="domain" description="CNNM transmembrane" evidence="12">
    <location>
        <begin position="7"/>
        <end position="207"/>
    </location>
</feature>
<comment type="caution">
    <text evidence="13">The sequence shown here is derived from an EMBL/GenBank/DDBJ whole genome shotgun (WGS) entry which is preliminary data.</text>
</comment>
<dbReference type="GO" id="GO:0050660">
    <property type="term" value="F:flavin adenine dinucleotide binding"/>
    <property type="evidence" value="ECO:0007669"/>
    <property type="project" value="InterPro"/>
</dbReference>
<evidence type="ECO:0000256" key="9">
    <source>
        <dbReference type="PROSITE-ProRule" id="PRU01193"/>
    </source>
</evidence>
<dbReference type="CDD" id="cd04590">
    <property type="entry name" value="CBS_pair_CorC_HlyC_assoc"/>
    <property type="match status" value="1"/>
</dbReference>
<dbReference type="InterPro" id="IPR044751">
    <property type="entry name" value="Ion_transp-like_CBS"/>
</dbReference>